<name>A0A0F9C5W6_9ZZZZ</name>
<protein>
    <submittedName>
        <fullName evidence="1">Uncharacterized protein</fullName>
    </submittedName>
</protein>
<sequence length="142" mass="15206">DGPSRLYLCNPFTVAWPPTPQRFFGAITRFFPKNIGLTSGLNSSAHCTPPESNSYHGSSISGLQAFLYVQASVIARPPGCSHPVIQQITEQLSRLHHAAIMRLPNMNCGIATHPNRAIGATGLSPAGLQPCRLLLSRSSISS</sequence>
<accession>A0A0F9C5W6</accession>
<gene>
    <name evidence="1" type="ORF">LCGC14_2363040</name>
</gene>
<evidence type="ECO:0000313" key="1">
    <source>
        <dbReference type="EMBL" id="KKL44703.1"/>
    </source>
</evidence>
<feature type="non-terminal residue" evidence="1">
    <location>
        <position position="1"/>
    </location>
</feature>
<reference evidence="1" key="1">
    <citation type="journal article" date="2015" name="Nature">
        <title>Complex archaea that bridge the gap between prokaryotes and eukaryotes.</title>
        <authorList>
            <person name="Spang A."/>
            <person name="Saw J.H."/>
            <person name="Jorgensen S.L."/>
            <person name="Zaremba-Niedzwiedzka K."/>
            <person name="Martijn J."/>
            <person name="Lind A.E."/>
            <person name="van Eijk R."/>
            <person name="Schleper C."/>
            <person name="Guy L."/>
            <person name="Ettema T.J."/>
        </authorList>
    </citation>
    <scope>NUCLEOTIDE SEQUENCE</scope>
</reference>
<dbReference type="AlphaFoldDB" id="A0A0F9C5W6"/>
<proteinExistence type="predicted"/>
<organism evidence="1">
    <name type="scientific">marine sediment metagenome</name>
    <dbReference type="NCBI Taxonomy" id="412755"/>
    <lineage>
        <taxon>unclassified sequences</taxon>
        <taxon>metagenomes</taxon>
        <taxon>ecological metagenomes</taxon>
    </lineage>
</organism>
<comment type="caution">
    <text evidence="1">The sequence shown here is derived from an EMBL/GenBank/DDBJ whole genome shotgun (WGS) entry which is preliminary data.</text>
</comment>
<dbReference type="EMBL" id="LAZR01034663">
    <property type="protein sequence ID" value="KKL44703.1"/>
    <property type="molecule type" value="Genomic_DNA"/>
</dbReference>